<name>A0A7R9KEN6_9ACAR</name>
<protein>
    <submittedName>
        <fullName evidence="2">Uncharacterized protein</fullName>
    </submittedName>
</protein>
<proteinExistence type="predicted"/>
<dbReference type="AlphaFoldDB" id="A0A7R9KEN6"/>
<feature type="chain" id="PRO_5036210867" evidence="1">
    <location>
        <begin position="33"/>
        <end position="279"/>
    </location>
</feature>
<accession>A0A7R9KEN6</accession>
<keyword evidence="3" id="KW-1185">Reference proteome</keyword>
<organism evidence="2">
    <name type="scientific">Medioppia subpectinata</name>
    <dbReference type="NCBI Taxonomy" id="1979941"/>
    <lineage>
        <taxon>Eukaryota</taxon>
        <taxon>Metazoa</taxon>
        <taxon>Ecdysozoa</taxon>
        <taxon>Arthropoda</taxon>
        <taxon>Chelicerata</taxon>
        <taxon>Arachnida</taxon>
        <taxon>Acari</taxon>
        <taxon>Acariformes</taxon>
        <taxon>Sarcoptiformes</taxon>
        <taxon>Oribatida</taxon>
        <taxon>Brachypylina</taxon>
        <taxon>Oppioidea</taxon>
        <taxon>Oppiidae</taxon>
        <taxon>Medioppia</taxon>
    </lineage>
</organism>
<sequence length="279" mass="31602">MYILTQQYTMLNSIPIITVFVLLANMIDHGQCQQERYQEFGGAIMDAMDDQLITSCKNTINADVHLCEQGIRWDQYPDATTDEGKKHTCCRLWESFNCTLQFIKLYEIHKCTADESIAVQKYYNGQIITNNQHNCVSYPYEIIQYLSLTSTTNCGKELLAMISLGLAGNLKSIQRYVRLTVPSGDPFWSMNNTESIPRDRFGFELRRNKMVTILVIIVMNDINLAHELAVPVDNTLEIGRQLPRIRALKHVILGSQPTNVTNKSGVNESVDCLVADVGV</sequence>
<reference evidence="2" key="1">
    <citation type="submission" date="2020-11" db="EMBL/GenBank/DDBJ databases">
        <authorList>
            <person name="Tran Van P."/>
        </authorList>
    </citation>
    <scope>NUCLEOTIDE SEQUENCE</scope>
</reference>
<gene>
    <name evidence="2" type="ORF">OSB1V03_LOCUS1246</name>
</gene>
<evidence type="ECO:0000313" key="3">
    <source>
        <dbReference type="Proteomes" id="UP000759131"/>
    </source>
</evidence>
<keyword evidence="1" id="KW-0732">Signal</keyword>
<evidence type="ECO:0000256" key="1">
    <source>
        <dbReference type="SAM" id="SignalP"/>
    </source>
</evidence>
<feature type="signal peptide" evidence="1">
    <location>
        <begin position="1"/>
        <end position="32"/>
    </location>
</feature>
<dbReference type="Proteomes" id="UP000759131">
    <property type="component" value="Unassembled WGS sequence"/>
</dbReference>
<evidence type="ECO:0000313" key="2">
    <source>
        <dbReference type="EMBL" id="CAD7620765.1"/>
    </source>
</evidence>
<dbReference type="EMBL" id="CAJPIZ010000343">
    <property type="protein sequence ID" value="CAG2101195.1"/>
    <property type="molecule type" value="Genomic_DNA"/>
</dbReference>
<dbReference type="EMBL" id="OC854918">
    <property type="protein sequence ID" value="CAD7620765.1"/>
    <property type="molecule type" value="Genomic_DNA"/>
</dbReference>